<evidence type="ECO:0008006" key="3">
    <source>
        <dbReference type="Google" id="ProtNLM"/>
    </source>
</evidence>
<dbReference type="RefSeq" id="WP_201632267.1">
    <property type="nucleotide sequence ID" value="NZ_JAEQNB010000001.1"/>
</dbReference>
<organism evidence="1 2">
    <name type="scientific">Tumebacillus amylolyticus</name>
    <dbReference type="NCBI Taxonomy" id="2801339"/>
    <lineage>
        <taxon>Bacteria</taxon>
        <taxon>Bacillati</taxon>
        <taxon>Bacillota</taxon>
        <taxon>Bacilli</taxon>
        <taxon>Bacillales</taxon>
        <taxon>Alicyclobacillaceae</taxon>
        <taxon>Tumebacillus</taxon>
    </lineage>
</organism>
<comment type="caution">
    <text evidence="1">The sequence shown here is derived from an EMBL/GenBank/DDBJ whole genome shotgun (WGS) entry which is preliminary data.</text>
</comment>
<proteinExistence type="predicted"/>
<keyword evidence="2" id="KW-1185">Reference proteome</keyword>
<dbReference type="EMBL" id="JAEQNB010000001">
    <property type="protein sequence ID" value="MBL0386236.1"/>
    <property type="molecule type" value="Genomic_DNA"/>
</dbReference>
<gene>
    <name evidence="1" type="ORF">JJB07_06165</name>
</gene>
<name>A0ABS1J7H6_9BACL</name>
<evidence type="ECO:0000313" key="1">
    <source>
        <dbReference type="EMBL" id="MBL0386236.1"/>
    </source>
</evidence>
<accession>A0ABS1J7H6</accession>
<evidence type="ECO:0000313" key="2">
    <source>
        <dbReference type="Proteomes" id="UP000602284"/>
    </source>
</evidence>
<sequence length="288" mass="30198">MTLSISFYNNVKYTKDDFMNRDRDFFGNGVVTLTDFPLTLGPTPLTLTIGGGVAWVDGYRIANDDLLPVPLMIDKGDAQKRIDIIQLGHDDVNSRAVMTVKKGVPADTPIEPGADPGYLKLFAISVDANVTSLSSDKVTDRRNLVPLKVSGTQISFTGAVSTTQLGQANGVATLGADGKVPSLQLPTLVAMGALSAGTGNGSVRIDPAYELSSDTRTTTVTYGINGLVSTVKETDPTNSNATIATNSITYGTNGQISKITTTAGGHTATLTVNYGTNGLVSNLTQTYL</sequence>
<protein>
    <recommendedName>
        <fullName evidence="3">Tail fiber protein</fullName>
    </recommendedName>
</protein>
<reference evidence="1 2" key="1">
    <citation type="submission" date="2021-01" db="EMBL/GenBank/DDBJ databases">
        <title>Tumebacillus sp. strain ITR2 16S ribosomal RNA gene Genome sequencing and assembly.</title>
        <authorList>
            <person name="Kang M."/>
        </authorList>
    </citation>
    <scope>NUCLEOTIDE SEQUENCE [LARGE SCALE GENOMIC DNA]</scope>
    <source>
        <strain evidence="1 2">ITR2</strain>
    </source>
</reference>
<dbReference type="Proteomes" id="UP000602284">
    <property type="component" value="Unassembled WGS sequence"/>
</dbReference>